<name>A0A2S3H203_9POAL</name>
<dbReference type="Gramene" id="PAN13784">
    <property type="protein sequence ID" value="PAN13784"/>
    <property type="gene ID" value="PAHAL_2G363400"/>
</dbReference>
<evidence type="ECO:0000313" key="2">
    <source>
        <dbReference type="EMBL" id="PAN13784.1"/>
    </source>
</evidence>
<dbReference type="PANTHER" id="PTHR37198:SF1">
    <property type="entry name" value="NUCLEOLIN"/>
    <property type="match status" value="1"/>
</dbReference>
<proteinExistence type="predicted"/>
<dbReference type="PANTHER" id="PTHR37198">
    <property type="entry name" value="NUCLEOLIN"/>
    <property type="match status" value="1"/>
</dbReference>
<feature type="compositionally biased region" description="Basic and acidic residues" evidence="1">
    <location>
        <begin position="518"/>
        <end position="535"/>
    </location>
</feature>
<feature type="compositionally biased region" description="Basic and acidic residues" evidence="1">
    <location>
        <begin position="350"/>
        <end position="360"/>
    </location>
</feature>
<feature type="region of interest" description="Disordered" evidence="1">
    <location>
        <begin position="335"/>
        <end position="360"/>
    </location>
</feature>
<dbReference type="AlphaFoldDB" id="A0A2S3H203"/>
<dbReference type="EMBL" id="CM008047">
    <property type="protein sequence ID" value="PAN13784.1"/>
    <property type="molecule type" value="Genomic_DNA"/>
</dbReference>
<evidence type="ECO:0000256" key="1">
    <source>
        <dbReference type="SAM" id="MobiDB-lite"/>
    </source>
</evidence>
<feature type="compositionally biased region" description="Basic and acidic residues" evidence="1">
    <location>
        <begin position="258"/>
        <end position="277"/>
    </location>
</feature>
<accession>A0A2S3H203</accession>
<feature type="region of interest" description="Disordered" evidence="1">
    <location>
        <begin position="518"/>
        <end position="562"/>
    </location>
</feature>
<feature type="region of interest" description="Disordered" evidence="1">
    <location>
        <begin position="165"/>
        <end position="190"/>
    </location>
</feature>
<protein>
    <submittedName>
        <fullName evidence="2">Uncharacterized protein</fullName>
    </submittedName>
</protein>
<organism evidence="2">
    <name type="scientific">Panicum hallii</name>
    <dbReference type="NCBI Taxonomy" id="206008"/>
    <lineage>
        <taxon>Eukaryota</taxon>
        <taxon>Viridiplantae</taxon>
        <taxon>Streptophyta</taxon>
        <taxon>Embryophyta</taxon>
        <taxon>Tracheophyta</taxon>
        <taxon>Spermatophyta</taxon>
        <taxon>Magnoliopsida</taxon>
        <taxon>Liliopsida</taxon>
        <taxon>Poales</taxon>
        <taxon>Poaceae</taxon>
        <taxon>PACMAD clade</taxon>
        <taxon>Panicoideae</taxon>
        <taxon>Panicodae</taxon>
        <taxon>Paniceae</taxon>
        <taxon>Panicinae</taxon>
        <taxon>Panicum</taxon>
        <taxon>Panicum sect. Panicum</taxon>
    </lineage>
</organism>
<sequence length="789" mass="84889">MDPDQVAAAGVQHDYLGDTSTSADGGCGGGGGGGDSWGRALLRRGWDLSRKAAIAGVAATAAPVVAPPLLVLSLAGVALSLPFAAYLASLVATDRLMAALLPPPRTQPCRTYDLEDDEFLDASEAHGGEAPAFDYWGEAEDDAIMEEDDSYASLPLSRQCRLSEEPVPAWNDEEDPKSQGEFRLQESGHESLVLDNRAQKEEDSEYITMEAMPPRGFDDSRSAAPELCEEDEKPVQELSVEAPVAAEEPVQELSVSDNGDKTEDGKRTAKEEMESSKEMVLPAIDMDTSEVSGFPLPVLGEVEDDVVVQRAGESEVSVSEVGDNTEEMLNLVSAKSEEMPPQEVDVSESSVRDDNTRQSKMEGDVTVEMVLEEVTVNTNPVTEEVVGVQMDAIATELPECEPLYQSDLVVQEPQAMAEAAYVNDVPESTLTDVVLGIGDKDTKGVEHNGEEDVSGVVSVVTVSDVADLTCSTSAPNVSAISDDMMNVESRPDVDHSNQITGVEHTLATKGLGKKELVEDKSMKTEESKSMSDKVPTRSMAPQDIDVSKPPALDDQSKREDEVTVETVLEEVTSTTDLDTGEVVGVQVDVITSRSESLPLSDLVPQELQPVTEAATVDSIQGSTVRGDFVTDIDDTSTEGVEHHSEGGASSFISGASVVAMDDAEDVMSSRRKPYVSAIREDIKSVEGRPDVEHLHETTGFDHKLTNEGLERKIVAEDKDNCTEEQLREQLDTLITITGYRPATSSTLEAELARLYIFVGVEPPVSSRDASDLTEINMKLQFLKSIIGVE</sequence>
<feature type="compositionally biased region" description="Basic and acidic residues" evidence="1">
    <location>
        <begin position="176"/>
        <end position="189"/>
    </location>
</feature>
<feature type="region of interest" description="Disordered" evidence="1">
    <location>
        <begin position="212"/>
        <end position="285"/>
    </location>
</feature>
<gene>
    <name evidence="2" type="ORF">PAHAL_2G363400</name>
</gene>
<reference evidence="2" key="1">
    <citation type="submission" date="2018-04" db="EMBL/GenBank/DDBJ databases">
        <title>WGS assembly of Panicum hallii.</title>
        <authorList>
            <person name="Lovell J."/>
            <person name="Jenkins J."/>
            <person name="Lowry D."/>
            <person name="Mamidi S."/>
            <person name="Sreedasyam A."/>
            <person name="Weng X."/>
            <person name="Barry K."/>
            <person name="Bonette J."/>
            <person name="Campitelli B."/>
            <person name="Daum C."/>
            <person name="Gordon S."/>
            <person name="Gould B."/>
            <person name="Lipzen A."/>
            <person name="Macqueen A."/>
            <person name="Palacio-Mejia J."/>
            <person name="Plott C."/>
            <person name="Shakirov E."/>
            <person name="Shu S."/>
            <person name="Yoshinaga Y."/>
            <person name="Zane M."/>
            <person name="Rokhsar D."/>
            <person name="Grimwood J."/>
            <person name="Schmutz J."/>
            <person name="Juenger T."/>
        </authorList>
    </citation>
    <scope>NUCLEOTIDE SEQUENCE [LARGE SCALE GENOMIC DNA]</scope>
    <source>
        <strain evidence="2">FIL2</strain>
    </source>
</reference>
<dbReference type="Proteomes" id="UP000243499">
    <property type="component" value="Chromosome 2"/>
</dbReference>